<dbReference type="Pfam" id="PF00823">
    <property type="entry name" value="PPE"/>
    <property type="match status" value="1"/>
</dbReference>
<feature type="compositionally biased region" description="Low complexity" evidence="2">
    <location>
        <begin position="198"/>
        <end position="209"/>
    </location>
</feature>
<name>A0A9N7QR06_9MYCO</name>
<evidence type="ECO:0000259" key="3">
    <source>
        <dbReference type="Pfam" id="PF00823"/>
    </source>
</evidence>
<accession>A0A9N7QR06</accession>
<feature type="compositionally biased region" description="Low complexity" evidence="2">
    <location>
        <begin position="166"/>
        <end position="191"/>
    </location>
</feature>
<feature type="domain" description="PPE" evidence="3">
    <location>
        <begin position="2"/>
        <end position="71"/>
    </location>
</feature>
<comment type="similarity">
    <text evidence="1">Belongs to the mycobacterial PPE family.</text>
</comment>
<reference evidence="4" key="1">
    <citation type="submission" date="2022-06" db="EMBL/GenBank/DDBJ databases">
        <title>Complete genome sequence of Mycobacterium pseudoshottsii NJB1907-Z4.</title>
        <authorList>
            <person name="Komine T."/>
            <person name="Fukano H."/>
            <person name="Wada S."/>
        </authorList>
    </citation>
    <scope>NUCLEOTIDE SEQUENCE</scope>
    <source>
        <strain evidence="4">NJB1907-Z4</strain>
        <plasmid evidence="4">pMUM005</plasmid>
    </source>
</reference>
<proteinExistence type="inferred from homology"/>
<dbReference type="InterPro" id="IPR038332">
    <property type="entry name" value="PPE_sf"/>
</dbReference>
<dbReference type="InterPro" id="IPR000030">
    <property type="entry name" value="PPE_dom"/>
</dbReference>
<dbReference type="SUPFAM" id="SSF140459">
    <property type="entry name" value="PE/PPE dimer-like"/>
    <property type="match status" value="1"/>
</dbReference>
<dbReference type="AlphaFoldDB" id="A0A9N7QR06"/>
<evidence type="ECO:0000256" key="1">
    <source>
        <dbReference type="ARBA" id="ARBA00010652"/>
    </source>
</evidence>
<evidence type="ECO:0000256" key="2">
    <source>
        <dbReference type="SAM" id="MobiDB-lite"/>
    </source>
</evidence>
<keyword evidence="4" id="KW-0614">Plasmid</keyword>
<dbReference type="EMBL" id="AP026368">
    <property type="protein sequence ID" value="BDN85415.1"/>
    <property type="molecule type" value="Genomic_DNA"/>
</dbReference>
<dbReference type="Proteomes" id="UP001058626">
    <property type="component" value="Plasmid pMUM005"/>
</dbReference>
<dbReference type="Gene3D" id="1.20.1260.20">
    <property type="entry name" value="PPE superfamily"/>
    <property type="match status" value="1"/>
</dbReference>
<feature type="compositionally biased region" description="Low complexity" evidence="2">
    <location>
        <begin position="139"/>
        <end position="152"/>
    </location>
</feature>
<feature type="region of interest" description="Disordered" evidence="2">
    <location>
        <begin position="139"/>
        <end position="247"/>
    </location>
</feature>
<keyword evidence="5" id="KW-1185">Reference proteome</keyword>
<evidence type="ECO:0000313" key="5">
    <source>
        <dbReference type="Proteomes" id="UP001058626"/>
    </source>
</evidence>
<gene>
    <name evidence="4" type="ORF">NJB1907Z4_P0670</name>
</gene>
<feature type="compositionally biased region" description="Polar residues" evidence="2">
    <location>
        <begin position="214"/>
        <end position="236"/>
    </location>
</feature>
<protein>
    <recommendedName>
        <fullName evidence="3">PPE domain-containing protein</fullName>
    </recommendedName>
</protein>
<evidence type="ECO:0000313" key="4">
    <source>
        <dbReference type="EMBL" id="BDN85415.1"/>
    </source>
</evidence>
<geneLocation type="plasmid" evidence="4 5">
    <name>pMUM005</name>
</geneLocation>
<organism evidence="4 5">
    <name type="scientific">Mycobacterium pseudoshottsii</name>
    <dbReference type="NCBI Taxonomy" id="265949"/>
    <lineage>
        <taxon>Bacteria</taxon>
        <taxon>Bacillati</taxon>
        <taxon>Actinomycetota</taxon>
        <taxon>Actinomycetes</taxon>
        <taxon>Mycobacteriales</taxon>
        <taxon>Mycobacteriaceae</taxon>
        <taxon>Mycobacterium</taxon>
        <taxon>Mycobacterium ulcerans group</taxon>
    </lineage>
</organism>
<sequence>MAAYSTALSATIPHAVVVANRVREAVLESTNFLGINTPAIGEANAEYGEYWAQNAGAMMAYLGAATSLVGALSVPLPPLPDISNPAGAAAGLAGLAGQAVGVGVQALGAGASSGGQAVAAGGEVGAGVASGVATGVSAGTGSAVQPASAGTNSSGGQGTGTPTEVGSSIAAGVSASSSGTAQGTTSGPSGAKAACAPAGQDGQDLGQAGESLLGQLTQAPTQMPGSLSSPLESVTQLPRALAASSAA</sequence>